<dbReference type="SMART" id="SM00382">
    <property type="entry name" value="AAA"/>
    <property type="match status" value="1"/>
</dbReference>
<dbReference type="PANTHER" id="PTHR42711:SF5">
    <property type="entry name" value="ABC TRANSPORTER ATP-BINDING PROTEIN NATA"/>
    <property type="match status" value="1"/>
</dbReference>
<keyword evidence="2" id="KW-0813">Transport</keyword>
<dbReference type="InterPro" id="IPR050763">
    <property type="entry name" value="ABC_transporter_ATP-binding"/>
</dbReference>
<dbReference type="AlphaFoldDB" id="W7QGN9"/>
<dbReference type="Pfam" id="PF00005">
    <property type="entry name" value="ABC_tran"/>
    <property type="match status" value="1"/>
</dbReference>
<evidence type="ECO:0000256" key="1">
    <source>
        <dbReference type="ARBA" id="ARBA00005417"/>
    </source>
</evidence>
<keyword evidence="5" id="KW-0067">ATP-binding</keyword>
<dbReference type="InterPro" id="IPR003439">
    <property type="entry name" value="ABC_transporter-like_ATP-bd"/>
</dbReference>
<evidence type="ECO:0000313" key="8">
    <source>
        <dbReference type="Proteomes" id="UP000019276"/>
    </source>
</evidence>
<dbReference type="PANTHER" id="PTHR42711">
    <property type="entry name" value="ABC TRANSPORTER ATP-BINDING PROTEIN"/>
    <property type="match status" value="1"/>
</dbReference>
<protein>
    <submittedName>
        <fullName evidence="7">ABC transporter</fullName>
    </submittedName>
</protein>
<dbReference type="RefSeq" id="WP_035012560.1">
    <property type="nucleotide sequence ID" value="NZ_ARZY01000001.1"/>
</dbReference>
<dbReference type="SUPFAM" id="SSF52540">
    <property type="entry name" value="P-loop containing nucleoside triphosphate hydrolases"/>
    <property type="match status" value="1"/>
</dbReference>
<gene>
    <name evidence="7" type="ORF">DS2_00205</name>
</gene>
<keyword evidence="4" id="KW-0547">Nucleotide-binding</keyword>
<evidence type="ECO:0000256" key="5">
    <source>
        <dbReference type="ARBA" id="ARBA00022840"/>
    </source>
</evidence>
<name>W7QGN9_9ALTE</name>
<feature type="domain" description="ABC transporter" evidence="6">
    <location>
        <begin position="2"/>
        <end position="252"/>
    </location>
</feature>
<reference evidence="7 8" key="1">
    <citation type="journal article" date="2014" name="Genome Announc.">
        <title>Draft Genome Sequence of the Agar-Degrading Bacterium Catenovulum sp. Strain DS-2, Isolated from Intestines of Haliotis diversicolor.</title>
        <authorList>
            <person name="Shan D."/>
            <person name="Li X."/>
            <person name="Gu Z."/>
            <person name="Wei G."/>
            <person name="Gao Z."/>
            <person name="Shao Z."/>
        </authorList>
    </citation>
    <scope>NUCLEOTIDE SEQUENCE [LARGE SCALE GENOMIC DNA]</scope>
    <source>
        <strain evidence="7 8">DS-2</strain>
    </source>
</reference>
<dbReference type="GO" id="GO:0016887">
    <property type="term" value="F:ATP hydrolysis activity"/>
    <property type="evidence" value="ECO:0007669"/>
    <property type="project" value="InterPro"/>
</dbReference>
<dbReference type="GO" id="GO:0005524">
    <property type="term" value="F:ATP binding"/>
    <property type="evidence" value="ECO:0007669"/>
    <property type="project" value="UniProtKB-KW"/>
</dbReference>
<evidence type="ECO:0000256" key="3">
    <source>
        <dbReference type="ARBA" id="ARBA00022458"/>
    </source>
</evidence>
<evidence type="ECO:0000256" key="2">
    <source>
        <dbReference type="ARBA" id="ARBA00022448"/>
    </source>
</evidence>
<keyword evidence="8" id="KW-1185">Reference proteome</keyword>
<sequence length="259" mass="28925">MLRLCNINKRFALKDAKQSNALCASDSRVSGRFFYALKDINMHCQSGQVVALLGANGAGKTTLLRILSTALKADSGEIYIHEQSVEENLAQYRKSIGFLSGSTGLYARLTGFENLKYFAQLYGLQTADIEPRIDFLVKQLAMTSFIHRRFDDYSTGMKQKVAIARAVLHQPKWVILDEPTTGLDIKAREVILSFIEKLKQQGVGVIFSTHDLSEVERLCEQVFVIDQGQVQFSGELQQLVAQGNGNLYQSVLSYMEQSA</sequence>
<dbReference type="Gene3D" id="3.40.50.300">
    <property type="entry name" value="P-loop containing nucleotide triphosphate hydrolases"/>
    <property type="match status" value="1"/>
</dbReference>
<evidence type="ECO:0000313" key="7">
    <source>
        <dbReference type="EMBL" id="EWH12099.1"/>
    </source>
</evidence>
<dbReference type="InterPro" id="IPR003593">
    <property type="entry name" value="AAA+_ATPase"/>
</dbReference>
<comment type="similarity">
    <text evidence="1">Belongs to the ABC transporter superfamily.</text>
</comment>
<dbReference type="EMBL" id="ARZY01000001">
    <property type="protein sequence ID" value="EWH12099.1"/>
    <property type="molecule type" value="Genomic_DNA"/>
</dbReference>
<dbReference type="Proteomes" id="UP000019276">
    <property type="component" value="Unassembled WGS sequence"/>
</dbReference>
<dbReference type="OrthoDB" id="9781337at2"/>
<evidence type="ECO:0000256" key="4">
    <source>
        <dbReference type="ARBA" id="ARBA00022741"/>
    </source>
</evidence>
<dbReference type="InterPro" id="IPR027417">
    <property type="entry name" value="P-loop_NTPase"/>
</dbReference>
<dbReference type="STRING" id="1328313.DS2_00205"/>
<organism evidence="7 8">
    <name type="scientific">Catenovulum agarivorans DS-2</name>
    <dbReference type="NCBI Taxonomy" id="1328313"/>
    <lineage>
        <taxon>Bacteria</taxon>
        <taxon>Pseudomonadati</taxon>
        <taxon>Pseudomonadota</taxon>
        <taxon>Gammaproteobacteria</taxon>
        <taxon>Alteromonadales</taxon>
        <taxon>Alteromonadaceae</taxon>
        <taxon>Catenovulum</taxon>
    </lineage>
</organism>
<comment type="caution">
    <text evidence="7">The sequence shown here is derived from an EMBL/GenBank/DDBJ whole genome shotgun (WGS) entry which is preliminary data.</text>
</comment>
<keyword evidence="3" id="KW-0536">Nodulation</keyword>
<dbReference type="PROSITE" id="PS50893">
    <property type="entry name" value="ABC_TRANSPORTER_2"/>
    <property type="match status" value="1"/>
</dbReference>
<proteinExistence type="inferred from homology"/>
<dbReference type="eggNOG" id="COG4555">
    <property type="taxonomic scope" value="Bacteria"/>
</dbReference>
<accession>W7QGN9</accession>
<evidence type="ECO:0000259" key="6">
    <source>
        <dbReference type="PROSITE" id="PS50893"/>
    </source>
</evidence>